<sequence>MNIKLNKKKIKTLSADKKVIPQEQTADVGGGAMSHVIVCFTYSFGGCCGTVVPTGIGCTQGCEH</sequence>
<dbReference type="EMBL" id="AUXZ01000113">
    <property type="protein sequence ID" value="KZN46636.1"/>
    <property type="molecule type" value="Genomic_DNA"/>
</dbReference>
<protein>
    <recommendedName>
        <fullName evidence="3">Class I lanthipeptide</fullName>
    </recommendedName>
</protein>
<dbReference type="AlphaFoldDB" id="A0A167BK63"/>
<dbReference type="PATRIC" id="fig|1365251.3.peg.4305"/>
<organism evidence="1 2">
    <name type="scientific">Pseudoalteromonas luteoviolacea H33</name>
    <dbReference type="NCBI Taxonomy" id="1365251"/>
    <lineage>
        <taxon>Bacteria</taxon>
        <taxon>Pseudomonadati</taxon>
        <taxon>Pseudomonadota</taxon>
        <taxon>Gammaproteobacteria</taxon>
        <taxon>Alteromonadales</taxon>
        <taxon>Pseudoalteromonadaceae</taxon>
        <taxon>Pseudoalteromonas</taxon>
    </lineage>
</organism>
<reference evidence="1 2" key="1">
    <citation type="submission" date="2013-07" db="EMBL/GenBank/DDBJ databases">
        <title>Comparative Genomic and Metabolomic Analysis of Twelve Strains of Pseudoalteromonas luteoviolacea.</title>
        <authorList>
            <person name="Vynne N.G."/>
            <person name="Mansson M."/>
            <person name="Gram L."/>
        </authorList>
    </citation>
    <scope>NUCLEOTIDE SEQUENCE [LARGE SCALE GENOMIC DNA]</scope>
    <source>
        <strain evidence="1 2">H33</strain>
    </source>
</reference>
<accession>A0A167BK63</accession>
<comment type="caution">
    <text evidence="1">The sequence shown here is derived from an EMBL/GenBank/DDBJ whole genome shotgun (WGS) entry which is preliminary data.</text>
</comment>
<dbReference type="RefSeq" id="WP_063363512.1">
    <property type="nucleotide sequence ID" value="NZ_AUXZ01000113.1"/>
</dbReference>
<dbReference type="Proteomes" id="UP000076503">
    <property type="component" value="Unassembled WGS sequence"/>
</dbReference>
<proteinExistence type="predicted"/>
<evidence type="ECO:0008006" key="3">
    <source>
        <dbReference type="Google" id="ProtNLM"/>
    </source>
</evidence>
<name>A0A167BK63_9GAMM</name>
<evidence type="ECO:0000313" key="2">
    <source>
        <dbReference type="Proteomes" id="UP000076503"/>
    </source>
</evidence>
<evidence type="ECO:0000313" key="1">
    <source>
        <dbReference type="EMBL" id="KZN46636.1"/>
    </source>
</evidence>
<gene>
    <name evidence="1" type="ORF">N476_24100</name>
</gene>